<keyword evidence="7" id="KW-0732">Signal</keyword>
<comment type="similarity">
    <text evidence="1">Belongs to the alpha-carbonic anhydrase family.</text>
</comment>
<evidence type="ECO:0000256" key="4">
    <source>
        <dbReference type="ARBA" id="ARBA00022833"/>
    </source>
</evidence>
<feature type="chain" id="PRO_5042020368" description="carbonic anhydrase" evidence="7">
    <location>
        <begin position="22"/>
        <end position="251"/>
    </location>
</feature>
<keyword evidence="5" id="KW-0456">Lyase</keyword>
<evidence type="ECO:0000256" key="6">
    <source>
        <dbReference type="ARBA" id="ARBA00048348"/>
    </source>
</evidence>
<dbReference type="Pfam" id="PF00194">
    <property type="entry name" value="Carb_anhydrase"/>
    <property type="match status" value="1"/>
</dbReference>
<dbReference type="SUPFAM" id="SSF51069">
    <property type="entry name" value="Carbonic anhydrase"/>
    <property type="match status" value="1"/>
</dbReference>
<evidence type="ECO:0000313" key="10">
    <source>
        <dbReference type="Proteomes" id="UP001217500"/>
    </source>
</evidence>
<evidence type="ECO:0000256" key="2">
    <source>
        <dbReference type="ARBA" id="ARBA00012925"/>
    </source>
</evidence>
<dbReference type="PROSITE" id="PS51144">
    <property type="entry name" value="ALPHA_CA_2"/>
    <property type="match status" value="1"/>
</dbReference>
<keyword evidence="10" id="KW-1185">Reference proteome</keyword>
<evidence type="ECO:0000256" key="5">
    <source>
        <dbReference type="ARBA" id="ARBA00023239"/>
    </source>
</evidence>
<dbReference type="GO" id="GO:0004089">
    <property type="term" value="F:carbonate dehydratase activity"/>
    <property type="evidence" value="ECO:0007669"/>
    <property type="project" value="UniProtKB-EC"/>
</dbReference>
<dbReference type="InterPro" id="IPR041891">
    <property type="entry name" value="Alpha_CA_prokaryot-like"/>
</dbReference>
<keyword evidence="3" id="KW-0479">Metal-binding</keyword>
<dbReference type="EC" id="4.2.1.1" evidence="2"/>
<organism evidence="9 10">
    <name type="scientific">Gimibacter soli</name>
    <dbReference type="NCBI Taxonomy" id="3024400"/>
    <lineage>
        <taxon>Bacteria</taxon>
        <taxon>Pseudomonadati</taxon>
        <taxon>Pseudomonadota</taxon>
        <taxon>Alphaproteobacteria</taxon>
        <taxon>Kordiimonadales</taxon>
        <taxon>Temperatibacteraceae</taxon>
        <taxon>Gimibacter</taxon>
    </lineage>
</organism>
<protein>
    <recommendedName>
        <fullName evidence="2">carbonic anhydrase</fullName>
        <ecNumber evidence="2">4.2.1.1</ecNumber>
    </recommendedName>
</protein>
<proteinExistence type="inferred from homology"/>
<evidence type="ECO:0000256" key="3">
    <source>
        <dbReference type="ARBA" id="ARBA00022723"/>
    </source>
</evidence>
<keyword evidence="4" id="KW-0862">Zinc</keyword>
<name>A0AAE9XNE0_9PROT</name>
<dbReference type="Proteomes" id="UP001217500">
    <property type="component" value="Chromosome"/>
</dbReference>
<reference evidence="9" key="1">
    <citation type="submission" date="2023-01" db="EMBL/GenBank/DDBJ databases">
        <title>The genome sequence of Kordiimonadaceae bacterium 6D33.</title>
        <authorList>
            <person name="Liu Y."/>
        </authorList>
    </citation>
    <scope>NUCLEOTIDE SEQUENCE</scope>
    <source>
        <strain evidence="9">6D33</strain>
    </source>
</reference>
<accession>A0AAE9XNE0</accession>
<evidence type="ECO:0000259" key="8">
    <source>
        <dbReference type="PROSITE" id="PS51144"/>
    </source>
</evidence>
<dbReference type="EMBL" id="CP116805">
    <property type="protein sequence ID" value="WCL54207.1"/>
    <property type="molecule type" value="Genomic_DNA"/>
</dbReference>
<evidence type="ECO:0000313" key="9">
    <source>
        <dbReference type="EMBL" id="WCL54207.1"/>
    </source>
</evidence>
<dbReference type="KEGG" id="gso:PH603_00350"/>
<dbReference type="PANTHER" id="PTHR18952">
    <property type="entry name" value="CARBONIC ANHYDRASE"/>
    <property type="match status" value="1"/>
</dbReference>
<dbReference type="RefSeq" id="WP_289503926.1">
    <property type="nucleotide sequence ID" value="NZ_CP116805.1"/>
</dbReference>
<dbReference type="InterPro" id="IPR001148">
    <property type="entry name" value="CA_dom"/>
</dbReference>
<gene>
    <name evidence="9" type="ORF">PH603_00350</name>
</gene>
<dbReference type="GO" id="GO:0008270">
    <property type="term" value="F:zinc ion binding"/>
    <property type="evidence" value="ECO:0007669"/>
    <property type="project" value="InterPro"/>
</dbReference>
<feature type="signal peptide" evidence="7">
    <location>
        <begin position="1"/>
        <end position="21"/>
    </location>
</feature>
<dbReference type="InterPro" id="IPR023561">
    <property type="entry name" value="Carbonic_anhydrase_a-class"/>
</dbReference>
<dbReference type="SMART" id="SM01057">
    <property type="entry name" value="Carb_anhydrase"/>
    <property type="match status" value="1"/>
</dbReference>
<dbReference type="InterPro" id="IPR036398">
    <property type="entry name" value="CA_dom_sf"/>
</dbReference>
<feature type="domain" description="Alpha-carbonic anhydrase" evidence="8">
    <location>
        <begin position="25"/>
        <end position="251"/>
    </location>
</feature>
<dbReference type="PANTHER" id="PTHR18952:SF265">
    <property type="entry name" value="CARBONIC ANHYDRASE"/>
    <property type="match status" value="1"/>
</dbReference>
<evidence type="ECO:0000256" key="7">
    <source>
        <dbReference type="SAM" id="SignalP"/>
    </source>
</evidence>
<comment type="catalytic activity">
    <reaction evidence="6">
        <text>hydrogencarbonate + H(+) = CO2 + H2O</text>
        <dbReference type="Rhea" id="RHEA:10748"/>
        <dbReference type="ChEBI" id="CHEBI:15377"/>
        <dbReference type="ChEBI" id="CHEBI:15378"/>
        <dbReference type="ChEBI" id="CHEBI:16526"/>
        <dbReference type="ChEBI" id="CHEBI:17544"/>
        <dbReference type="EC" id="4.2.1.1"/>
    </reaction>
</comment>
<dbReference type="Gene3D" id="3.10.200.10">
    <property type="entry name" value="Alpha carbonic anhydrase"/>
    <property type="match status" value="1"/>
</dbReference>
<evidence type="ECO:0000256" key="1">
    <source>
        <dbReference type="ARBA" id="ARBA00010718"/>
    </source>
</evidence>
<dbReference type="CDD" id="cd03124">
    <property type="entry name" value="alpha_CA_prokaryotic_like"/>
    <property type="match status" value="1"/>
</dbReference>
<dbReference type="AlphaFoldDB" id="A0AAE9XNE0"/>
<sequence>MYPIRPVALMAAMILSAAAHAQVEDRWGYSGNKGPDRWGKLSRDYATCATGTAQSPIDISATDPIVMNRLEFDYKVTPVDLHNTGLTIKFAVEPGSSVKIGDKIWVLTEINMHAPSEHAVLGVHAQMELEFMHKNAWDEIAVFSVLVKEGREHRAASEFWASLPIEAGQQNKVPTVLVNPRDLMPSSRGFYRYMGSLTTPPCTEGVHWYVMKEPIEMSAAQIRALKTLTKMNARPLQDRNHRMILDSEGTP</sequence>